<comment type="caution">
    <text evidence="2">The sequence shown here is derived from an EMBL/GenBank/DDBJ whole genome shotgun (WGS) entry which is preliminary data.</text>
</comment>
<sequence length="82" mass="9358">MATLTIRNLPDHVKEKLRIRAAHNGRSMEAEARMILEESLVEPGKVDLSWVEAFIELGREFGGIELEIPPREVEPAWTFNES</sequence>
<dbReference type="AlphaFoldDB" id="A0A137ZZM7"/>
<feature type="domain" description="Antitoxin FitA-like ribbon-helix-helix" evidence="1">
    <location>
        <begin position="2"/>
        <end position="39"/>
    </location>
</feature>
<evidence type="ECO:0000259" key="1">
    <source>
        <dbReference type="Pfam" id="PF22513"/>
    </source>
</evidence>
<gene>
    <name evidence="2" type="ORF">AXK60_17775</name>
</gene>
<dbReference type="InterPro" id="IPR013321">
    <property type="entry name" value="Arc_rbn_hlx_hlx"/>
</dbReference>
<proteinExistence type="predicted"/>
<name>A0A137ZZM7_9ACTN</name>
<reference evidence="3" key="1">
    <citation type="submission" date="2016-02" db="EMBL/GenBank/DDBJ databases">
        <authorList>
            <person name="Wen L."/>
            <person name="He K."/>
            <person name="Yang H."/>
        </authorList>
    </citation>
    <scope>NUCLEOTIDE SEQUENCE [LARGE SCALE GENOMIC DNA]</scope>
    <source>
        <strain evidence="3">JCM 15929</strain>
    </source>
</reference>
<dbReference type="InterPro" id="IPR010985">
    <property type="entry name" value="Ribbon_hlx_hlx"/>
</dbReference>
<dbReference type="OrthoDB" id="2389872at2"/>
<organism evidence="2 3">
    <name type="scientific">Tsukamurella pseudospumae</name>
    <dbReference type="NCBI Taxonomy" id="239498"/>
    <lineage>
        <taxon>Bacteria</taxon>
        <taxon>Bacillati</taxon>
        <taxon>Actinomycetota</taxon>
        <taxon>Actinomycetes</taxon>
        <taxon>Mycobacteriales</taxon>
        <taxon>Tsukamurellaceae</taxon>
        <taxon>Tsukamurella</taxon>
    </lineage>
</organism>
<dbReference type="STRING" id="239498.AXK60_17775"/>
<evidence type="ECO:0000313" key="3">
    <source>
        <dbReference type="Proteomes" id="UP000070258"/>
    </source>
</evidence>
<protein>
    <recommendedName>
        <fullName evidence="1">Antitoxin FitA-like ribbon-helix-helix domain-containing protein</fullName>
    </recommendedName>
</protein>
<dbReference type="EMBL" id="LSRF01000058">
    <property type="protein sequence ID" value="KXP03653.1"/>
    <property type="molecule type" value="Genomic_DNA"/>
</dbReference>
<accession>A0A137ZZM7</accession>
<dbReference type="SUPFAM" id="SSF47598">
    <property type="entry name" value="Ribbon-helix-helix"/>
    <property type="match status" value="1"/>
</dbReference>
<dbReference type="Proteomes" id="UP000070258">
    <property type="component" value="Unassembled WGS sequence"/>
</dbReference>
<dbReference type="RefSeq" id="WP_068574648.1">
    <property type="nucleotide sequence ID" value="NZ_LSRF01000058.1"/>
</dbReference>
<dbReference type="Pfam" id="PF22513">
    <property type="entry name" value="FitA-like_RHH"/>
    <property type="match status" value="1"/>
</dbReference>
<dbReference type="GO" id="GO:0006355">
    <property type="term" value="P:regulation of DNA-templated transcription"/>
    <property type="evidence" value="ECO:0007669"/>
    <property type="project" value="InterPro"/>
</dbReference>
<dbReference type="Gene3D" id="1.10.1220.10">
    <property type="entry name" value="Met repressor-like"/>
    <property type="match status" value="1"/>
</dbReference>
<dbReference type="InterPro" id="IPR053853">
    <property type="entry name" value="FitA-like_RHH"/>
</dbReference>
<evidence type="ECO:0000313" key="2">
    <source>
        <dbReference type="EMBL" id="KXP03653.1"/>
    </source>
</evidence>